<protein>
    <submittedName>
        <fullName evidence="2">Uncharacterized protein</fullName>
    </submittedName>
</protein>
<evidence type="ECO:0000313" key="3">
    <source>
        <dbReference type="Proteomes" id="UP000265520"/>
    </source>
</evidence>
<accession>A0A392UB77</accession>
<keyword evidence="3" id="KW-1185">Reference proteome</keyword>
<name>A0A392UB77_9FABA</name>
<evidence type="ECO:0000256" key="1">
    <source>
        <dbReference type="SAM" id="MobiDB-lite"/>
    </source>
</evidence>
<feature type="non-terminal residue" evidence="2">
    <location>
        <position position="25"/>
    </location>
</feature>
<dbReference type="EMBL" id="LXQA010761028">
    <property type="protein sequence ID" value="MCI69676.1"/>
    <property type="molecule type" value="Genomic_DNA"/>
</dbReference>
<proteinExistence type="predicted"/>
<reference evidence="2 3" key="1">
    <citation type="journal article" date="2018" name="Front. Plant Sci.">
        <title>Red Clover (Trifolium pratense) and Zigzag Clover (T. medium) - A Picture of Genomic Similarities and Differences.</title>
        <authorList>
            <person name="Dluhosova J."/>
            <person name="Istvanek J."/>
            <person name="Nedelnik J."/>
            <person name="Repkova J."/>
        </authorList>
    </citation>
    <scope>NUCLEOTIDE SEQUENCE [LARGE SCALE GENOMIC DNA]</scope>
    <source>
        <strain evidence="3">cv. 10/8</strain>
        <tissue evidence="2">Leaf</tissue>
    </source>
</reference>
<dbReference type="AlphaFoldDB" id="A0A392UB77"/>
<comment type="caution">
    <text evidence="2">The sequence shown here is derived from an EMBL/GenBank/DDBJ whole genome shotgun (WGS) entry which is preliminary data.</text>
</comment>
<sequence length="25" mass="2992">MGEQEQEQESKLEIKRKSLENIESE</sequence>
<organism evidence="2 3">
    <name type="scientific">Trifolium medium</name>
    <dbReference type="NCBI Taxonomy" id="97028"/>
    <lineage>
        <taxon>Eukaryota</taxon>
        <taxon>Viridiplantae</taxon>
        <taxon>Streptophyta</taxon>
        <taxon>Embryophyta</taxon>
        <taxon>Tracheophyta</taxon>
        <taxon>Spermatophyta</taxon>
        <taxon>Magnoliopsida</taxon>
        <taxon>eudicotyledons</taxon>
        <taxon>Gunneridae</taxon>
        <taxon>Pentapetalae</taxon>
        <taxon>rosids</taxon>
        <taxon>fabids</taxon>
        <taxon>Fabales</taxon>
        <taxon>Fabaceae</taxon>
        <taxon>Papilionoideae</taxon>
        <taxon>50 kb inversion clade</taxon>
        <taxon>NPAAA clade</taxon>
        <taxon>Hologalegina</taxon>
        <taxon>IRL clade</taxon>
        <taxon>Trifolieae</taxon>
        <taxon>Trifolium</taxon>
    </lineage>
</organism>
<feature type="region of interest" description="Disordered" evidence="1">
    <location>
        <begin position="1"/>
        <end position="25"/>
    </location>
</feature>
<evidence type="ECO:0000313" key="2">
    <source>
        <dbReference type="EMBL" id="MCI69676.1"/>
    </source>
</evidence>
<feature type="compositionally biased region" description="Basic and acidic residues" evidence="1">
    <location>
        <begin position="8"/>
        <end position="25"/>
    </location>
</feature>
<dbReference type="Proteomes" id="UP000265520">
    <property type="component" value="Unassembled WGS sequence"/>
</dbReference>